<evidence type="ECO:0000313" key="2">
    <source>
        <dbReference type="EMBL" id="OCK79515.1"/>
    </source>
</evidence>
<accession>A0A8E2E928</accession>
<dbReference type="AlphaFoldDB" id="A0A8E2E928"/>
<proteinExistence type="predicted"/>
<dbReference type="EMBL" id="KV745001">
    <property type="protein sequence ID" value="OCK79515.1"/>
    <property type="molecule type" value="Genomic_DNA"/>
</dbReference>
<feature type="region of interest" description="Disordered" evidence="1">
    <location>
        <begin position="81"/>
        <end position="100"/>
    </location>
</feature>
<dbReference type="Proteomes" id="UP000250266">
    <property type="component" value="Unassembled WGS sequence"/>
</dbReference>
<feature type="region of interest" description="Disordered" evidence="1">
    <location>
        <begin position="196"/>
        <end position="228"/>
    </location>
</feature>
<feature type="compositionally biased region" description="Polar residues" evidence="1">
    <location>
        <begin position="113"/>
        <end position="125"/>
    </location>
</feature>
<feature type="compositionally biased region" description="Polar residues" evidence="1">
    <location>
        <begin position="212"/>
        <end position="221"/>
    </location>
</feature>
<name>A0A8E2E928_9PEZI</name>
<sequence>MLGQFLRRQSASQGDSYEVDMAEYGGPTKYLGYSYNVNQTYNMAADHVVTTWSRWRRIMTASVPLPAGGFLLPAEGVPPVETQRHGSAVEGPLTQGRVRQGYRDKSWRALLFTSPSSPTPGSINVTPEPGTPHSSPTNASQRRDSPPPPETSSHPAFGGDSKHPVGDSGASVILNEVSGFLEDKEKLRRKLEGNLEEELEEMPKESSLLENARNNKASEGQSPAERNPRAGVNLFSKALDFTSNLRRESIVPVRDIIKDYTLSDTLSKGIDRGALYWITKLREAMRTERCKDDIDLAESVQMIVNFVGRPCGGDGSVDGCKGQVPGAK</sequence>
<protein>
    <submittedName>
        <fullName evidence="2">Uncharacterized protein</fullName>
    </submittedName>
</protein>
<keyword evidence="3" id="KW-1185">Reference proteome</keyword>
<organism evidence="2 3">
    <name type="scientific">Lepidopterella palustris CBS 459.81</name>
    <dbReference type="NCBI Taxonomy" id="1314670"/>
    <lineage>
        <taxon>Eukaryota</taxon>
        <taxon>Fungi</taxon>
        <taxon>Dikarya</taxon>
        <taxon>Ascomycota</taxon>
        <taxon>Pezizomycotina</taxon>
        <taxon>Dothideomycetes</taxon>
        <taxon>Pleosporomycetidae</taxon>
        <taxon>Mytilinidiales</taxon>
        <taxon>Argynnaceae</taxon>
        <taxon>Lepidopterella</taxon>
    </lineage>
</organism>
<reference evidence="2 3" key="1">
    <citation type="journal article" date="2016" name="Nat. Commun.">
        <title>Ectomycorrhizal ecology is imprinted in the genome of the dominant symbiotic fungus Cenococcum geophilum.</title>
        <authorList>
            <consortium name="DOE Joint Genome Institute"/>
            <person name="Peter M."/>
            <person name="Kohler A."/>
            <person name="Ohm R.A."/>
            <person name="Kuo A."/>
            <person name="Krutzmann J."/>
            <person name="Morin E."/>
            <person name="Arend M."/>
            <person name="Barry K.W."/>
            <person name="Binder M."/>
            <person name="Choi C."/>
            <person name="Clum A."/>
            <person name="Copeland A."/>
            <person name="Grisel N."/>
            <person name="Haridas S."/>
            <person name="Kipfer T."/>
            <person name="LaButti K."/>
            <person name="Lindquist E."/>
            <person name="Lipzen A."/>
            <person name="Maire R."/>
            <person name="Meier B."/>
            <person name="Mihaltcheva S."/>
            <person name="Molinier V."/>
            <person name="Murat C."/>
            <person name="Poggeler S."/>
            <person name="Quandt C.A."/>
            <person name="Sperisen C."/>
            <person name="Tritt A."/>
            <person name="Tisserant E."/>
            <person name="Crous P.W."/>
            <person name="Henrissat B."/>
            <person name="Nehls U."/>
            <person name="Egli S."/>
            <person name="Spatafora J.W."/>
            <person name="Grigoriev I.V."/>
            <person name="Martin F.M."/>
        </authorList>
    </citation>
    <scope>NUCLEOTIDE SEQUENCE [LARGE SCALE GENOMIC DNA]</scope>
    <source>
        <strain evidence="2 3">CBS 459.81</strain>
    </source>
</reference>
<evidence type="ECO:0000313" key="3">
    <source>
        <dbReference type="Proteomes" id="UP000250266"/>
    </source>
</evidence>
<gene>
    <name evidence="2" type="ORF">K432DRAFT_443844</name>
</gene>
<evidence type="ECO:0000256" key="1">
    <source>
        <dbReference type="SAM" id="MobiDB-lite"/>
    </source>
</evidence>
<feature type="region of interest" description="Disordered" evidence="1">
    <location>
        <begin position="111"/>
        <end position="169"/>
    </location>
</feature>